<gene>
    <name evidence="3" type="ORF">NOCA1120124</name>
</gene>
<keyword evidence="2" id="KW-0812">Transmembrane</keyword>
<organism evidence="3">
    <name type="scientific">metagenome</name>
    <dbReference type="NCBI Taxonomy" id="256318"/>
    <lineage>
        <taxon>unclassified sequences</taxon>
        <taxon>metagenomes</taxon>
    </lineage>
</organism>
<keyword evidence="2" id="KW-0472">Membrane</keyword>
<dbReference type="AlphaFoldDB" id="A0A2P2C3V3"/>
<feature type="transmembrane region" description="Helical" evidence="2">
    <location>
        <begin position="99"/>
        <end position="120"/>
    </location>
</feature>
<feature type="transmembrane region" description="Helical" evidence="2">
    <location>
        <begin position="132"/>
        <end position="149"/>
    </location>
</feature>
<sequence length="231" mass="24327">MSRLKLWQSSVGILLFILYWALIAACGASIGPWPDTALTVVRIVAFVVMAVGAVVFAIGFLSSSPTRRQTTSRRTPPADGEHVKDDFPSDEDNSHRGEIVFVGFGLVLLGLVALIASAWFDDRVPVTPELKFAVGVGGVALGGFVFAATQFDTIRAAASVPVVLLLIGVATWPGAADLMEPSVREALIKWMGILLGVNGVAEAGKQVGETFARSRGTREVTGTAGDLTSTE</sequence>
<dbReference type="EMBL" id="CZKB01000004">
    <property type="protein sequence ID" value="CUR56661.1"/>
    <property type="molecule type" value="Genomic_DNA"/>
</dbReference>
<feature type="transmembrane region" description="Helical" evidence="2">
    <location>
        <begin position="12"/>
        <end position="33"/>
    </location>
</feature>
<name>A0A2P2C3V3_9ZZZZ</name>
<dbReference type="PROSITE" id="PS51257">
    <property type="entry name" value="PROKAR_LIPOPROTEIN"/>
    <property type="match status" value="1"/>
</dbReference>
<keyword evidence="2" id="KW-1133">Transmembrane helix</keyword>
<feature type="compositionally biased region" description="Basic and acidic residues" evidence="1">
    <location>
        <begin position="79"/>
        <end position="92"/>
    </location>
</feature>
<feature type="transmembrane region" description="Helical" evidence="2">
    <location>
        <begin position="39"/>
        <end position="61"/>
    </location>
</feature>
<evidence type="ECO:0000313" key="3">
    <source>
        <dbReference type="EMBL" id="CUR56661.1"/>
    </source>
</evidence>
<feature type="transmembrane region" description="Helical" evidence="2">
    <location>
        <begin position="156"/>
        <end position="175"/>
    </location>
</feature>
<reference evidence="3" key="1">
    <citation type="submission" date="2015-08" db="EMBL/GenBank/DDBJ databases">
        <authorList>
            <person name="Babu N.S."/>
            <person name="Beckwith C.J."/>
            <person name="Beseler K.G."/>
            <person name="Brison A."/>
            <person name="Carone J.V."/>
            <person name="Caskin T.P."/>
            <person name="Diamond M."/>
            <person name="Durham M.E."/>
            <person name="Foxe J.M."/>
            <person name="Go M."/>
            <person name="Henderson B.A."/>
            <person name="Jones I.B."/>
            <person name="McGettigan J.A."/>
            <person name="Micheletti S.J."/>
            <person name="Nasrallah M.E."/>
            <person name="Ortiz D."/>
            <person name="Piller C.R."/>
            <person name="Privatt S.R."/>
            <person name="Schneider S.L."/>
            <person name="Sharp S."/>
            <person name="Smith T.C."/>
            <person name="Stanton J.D."/>
            <person name="Ullery H.E."/>
            <person name="Wilson R.J."/>
            <person name="Serrano M.G."/>
            <person name="Buck G."/>
            <person name="Lee V."/>
            <person name="Wang Y."/>
            <person name="Carvalho R."/>
            <person name="Voegtly L."/>
            <person name="Shi R."/>
            <person name="Duckworth R."/>
            <person name="Johnson A."/>
            <person name="Loviza R."/>
            <person name="Walstead R."/>
            <person name="Shah Z."/>
            <person name="Kiflezghi M."/>
            <person name="Wade K."/>
            <person name="Ball S.L."/>
            <person name="Bradley K.W."/>
            <person name="Asai D.J."/>
            <person name="Bowman C.A."/>
            <person name="Russell D.A."/>
            <person name="Pope W.H."/>
            <person name="Jacobs-Sera D."/>
            <person name="Hendrix R.W."/>
            <person name="Hatfull G.F."/>
        </authorList>
    </citation>
    <scope>NUCLEOTIDE SEQUENCE</scope>
</reference>
<evidence type="ECO:0000256" key="1">
    <source>
        <dbReference type="SAM" id="MobiDB-lite"/>
    </source>
</evidence>
<protein>
    <submittedName>
        <fullName evidence="3">Uncharacterized protein</fullName>
    </submittedName>
</protein>
<feature type="compositionally biased region" description="Low complexity" evidence="1">
    <location>
        <begin position="66"/>
        <end position="77"/>
    </location>
</feature>
<feature type="region of interest" description="Disordered" evidence="1">
    <location>
        <begin position="66"/>
        <end position="92"/>
    </location>
</feature>
<accession>A0A2P2C3V3</accession>
<evidence type="ECO:0000256" key="2">
    <source>
        <dbReference type="SAM" id="Phobius"/>
    </source>
</evidence>
<proteinExistence type="predicted"/>